<evidence type="ECO:0000259" key="8">
    <source>
        <dbReference type="Pfam" id="PF20684"/>
    </source>
</evidence>
<dbReference type="GO" id="GO:0016020">
    <property type="term" value="C:membrane"/>
    <property type="evidence" value="ECO:0007669"/>
    <property type="project" value="UniProtKB-SubCell"/>
</dbReference>
<dbReference type="PANTHER" id="PTHR33048:SF158">
    <property type="entry name" value="MEMBRANE PROTEIN PTH11-LIKE, PUTATIVE-RELATED"/>
    <property type="match status" value="1"/>
</dbReference>
<feature type="domain" description="Rhodopsin" evidence="8">
    <location>
        <begin position="49"/>
        <end position="288"/>
    </location>
</feature>
<feature type="transmembrane region" description="Helical" evidence="7">
    <location>
        <begin position="224"/>
        <end position="244"/>
    </location>
</feature>
<feature type="transmembrane region" description="Helical" evidence="7">
    <location>
        <begin position="31"/>
        <end position="52"/>
    </location>
</feature>
<evidence type="ECO:0000256" key="2">
    <source>
        <dbReference type="ARBA" id="ARBA00022692"/>
    </source>
</evidence>
<feature type="transmembrane region" description="Helical" evidence="7">
    <location>
        <begin position="107"/>
        <end position="133"/>
    </location>
</feature>
<evidence type="ECO:0000256" key="5">
    <source>
        <dbReference type="ARBA" id="ARBA00038359"/>
    </source>
</evidence>
<proteinExistence type="inferred from homology"/>
<reference evidence="9" key="1">
    <citation type="submission" date="2021-03" db="EMBL/GenBank/DDBJ databases">
        <authorList>
            <person name="Tagirdzhanova G."/>
        </authorList>
    </citation>
    <scope>NUCLEOTIDE SEQUENCE</scope>
</reference>
<dbReference type="EMBL" id="CAJPDT010000008">
    <property type="protein sequence ID" value="CAF9911007.1"/>
    <property type="molecule type" value="Genomic_DNA"/>
</dbReference>
<gene>
    <name evidence="9" type="ORF">IMSHALPRED_009894</name>
</gene>
<evidence type="ECO:0000256" key="1">
    <source>
        <dbReference type="ARBA" id="ARBA00004141"/>
    </source>
</evidence>
<organism evidence="9 10">
    <name type="scientific">Imshaugia aleurites</name>
    <dbReference type="NCBI Taxonomy" id="172621"/>
    <lineage>
        <taxon>Eukaryota</taxon>
        <taxon>Fungi</taxon>
        <taxon>Dikarya</taxon>
        <taxon>Ascomycota</taxon>
        <taxon>Pezizomycotina</taxon>
        <taxon>Lecanoromycetes</taxon>
        <taxon>OSLEUM clade</taxon>
        <taxon>Lecanoromycetidae</taxon>
        <taxon>Lecanorales</taxon>
        <taxon>Lecanorineae</taxon>
        <taxon>Parmeliaceae</taxon>
        <taxon>Imshaugia</taxon>
    </lineage>
</organism>
<evidence type="ECO:0000256" key="6">
    <source>
        <dbReference type="SAM" id="MobiDB-lite"/>
    </source>
</evidence>
<comment type="caution">
    <text evidence="9">The sequence shown here is derived from an EMBL/GenBank/DDBJ whole genome shotgun (WGS) entry which is preliminary data.</text>
</comment>
<feature type="compositionally biased region" description="Basic and acidic residues" evidence="6">
    <location>
        <begin position="381"/>
        <end position="399"/>
    </location>
</feature>
<keyword evidence="10" id="KW-1185">Reference proteome</keyword>
<feature type="transmembrane region" description="Helical" evidence="7">
    <location>
        <begin position="145"/>
        <end position="166"/>
    </location>
</feature>
<dbReference type="Pfam" id="PF20684">
    <property type="entry name" value="Fung_rhodopsin"/>
    <property type="match status" value="1"/>
</dbReference>
<feature type="compositionally biased region" description="Basic and acidic residues" evidence="6">
    <location>
        <begin position="338"/>
        <end position="347"/>
    </location>
</feature>
<keyword evidence="4 7" id="KW-0472">Membrane</keyword>
<comment type="subcellular location">
    <subcellularLocation>
        <location evidence="1">Membrane</location>
        <topology evidence="1">Multi-pass membrane protein</topology>
    </subcellularLocation>
</comment>
<dbReference type="OrthoDB" id="444631at2759"/>
<feature type="transmembrane region" description="Helical" evidence="7">
    <location>
        <begin position="64"/>
        <end position="84"/>
    </location>
</feature>
<sequence length="399" mass="44955">MDGKILPLPPAGPPPPGVNSNFIDPINHAPNLITCNVILLVVSTLVVGARVLSRTLLTDWRLGWDDYTIIVAFIGTAIFGSFVIETTRFGLGKHIWDVPRTTYTPHYLWWIMATFAACPASYYFVKISILLFYLRVFQLQAKLRYIIYALMLYCTVYYWVAFSTVIGLCNVRNRQWDITVTMNCFAYGKLTFAIGGLDLVADAMILGFPIPMVVKLRISWPQRIYLLFVFLAGLIASIACAIRVAFAVQSRGTTDATFAQYRVVTLFCVEHYFALIAACMPTLGPFFKWLRPTYWKHIAIGPQSIEKSRFGDPEAFERAWPRPNKAPSDDALLGDSTVTREPEDKNARFSYSMHLPPSLGQTPRDMERAWMKSDANGSIKGDAKDGIELEERERGSQSS</sequence>
<evidence type="ECO:0000256" key="3">
    <source>
        <dbReference type="ARBA" id="ARBA00022989"/>
    </source>
</evidence>
<keyword evidence="2 7" id="KW-0812">Transmembrane</keyword>
<dbReference type="PANTHER" id="PTHR33048">
    <property type="entry name" value="PTH11-LIKE INTEGRAL MEMBRANE PROTEIN (AFU_ORTHOLOGUE AFUA_5G11245)"/>
    <property type="match status" value="1"/>
</dbReference>
<dbReference type="InterPro" id="IPR049326">
    <property type="entry name" value="Rhodopsin_dom_fungi"/>
</dbReference>
<evidence type="ECO:0000256" key="7">
    <source>
        <dbReference type="SAM" id="Phobius"/>
    </source>
</evidence>
<feature type="transmembrane region" description="Helical" evidence="7">
    <location>
        <begin position="186"/>
        <end position="212"/>
    </location>
</feature>
<comment type="similarity">
    <text evidence="5">Belongs to the SAT4 family.</text>
</comment>
<protein>
    <recommendedName>
        <fullName evidence="8">Rhodopsin domain-containing protein</fullName>
    </recommendedName>
</protein>
<feature type="region of interest" description="Disordered" evidence="6">
    <location>
        <begin position="317"/>
        <end position="399"/>
    </location>
</feature>
<dbReference type="Proteomes" id="UP000664534">
    <property type="component" value="Unassembled WGS sequence"/>
</dbReference>
<dbReference type="InterPro" id="IPR052337">
    <property type="entry name" value="SAT4-like"/>
</dbReference>
<evidence type="ECO:0000313" key="9">
    <source>
        <dbReference type="EMBL" id="CAF9911007.1"/>
    </source>
</evidence>
<keyword evidence="3 7" id="KW-1133">Transmembrane helix</keyword>
<evidence type="ECO:0000256" key="4">
    <source>
        <dbReference type="ARBA" id="ARBA00023136"/>
    </source>
</evidence>
<name>A0A8H3ERS2_9LECA</name>
<evidence type="ECO:0000313" key="10">
    <source>
        <dbReference type="Proteomes" id="UP000664534"/>
    </source>
</evidence>
<dbReference type="AlphaFoldDB" id="A0A8H3ERS2"/>
<accession>A0A8H3ERS2</accession>
<feature type="transmembrane region" description="Helical" evidence="7">
    <location>
        <begin position="264"/>
        <end position="287"/>
    </location>
</feature>